<evidence type="ECO:0000256" key="1">
    <source>
        <dbReference type="ARBA" id="ARBA00004141"/>
    </source>
</evidence>
<evidence type="ECO:0000256" key="5">
    <source>
        <dbReference type="ARBA" id="ARBA00023136"/>
    </source>
</evidence>
<feature type="transmembrane region" description="Helical" evidence="7">
    <location>
        <begin position="213"/>
        <end position="234"/>
    </location>
</feature>
<evidence type="ECO:0000256" key="7">
    <source>
        <dbReference type="SAM" id="Phobius"/>
    </source>
</evidence>
<dbReference type="InterPro" id="IPR020846">
    <property type="entry name" value="MFS_dom"/>
</dbReference>
<evidence type="ECO:0000259" key="8">
    <source>
        <dbReference type="PROSITE" id="PS50850"/>
    </source>
</evidence>
<feature type="transmembrane region" description="Helical" evidence="7">
    <location>
        <begin position="313"/>
        <end position="339"/>
    </location>
</feature>
<keyword evidence="3 7" id="KW-0812">Transmembrane</keyword>
<reference evidence="9 10" key="1">
    <citation type="submission" date="2015-03" db="EMBL/GenBank/DDBJ databases">
        <authorList>
            <person name="Radwan O."/>
            <person name="Al-Naeli F.A."/>
            <person name="Rendon G.A."/>
            <person name="Fields C."/>
        </authorList>
    </citation>
    <scope>NUCLEOTIDE SEQUENCE [LARGE SCALE GENOMIC DNA]</scope>
    <source>
        <strain evidence="9">CR-DP1</strain>
    </source>
</reference>
<feature type="transmembrane region" description="Helical" evidence="7">
    <location>
        <begin position="153"/>
        <end position="175"/>
    </location>
</feature>
<dbReference type="OrthoDB" id="2985014at2759"/>
<evidence type="ECO:0000256" key="2">
    <source>
        <dbReference type="ARBA" id="ARBA00022448"/>
    </source>
</evidence>
<evidence type="ECO:0000256" key="6">
    <source>
        <dbReference type="SAM" id="MobiDB-lite"/>
    </source>
</evidence>
<feature type="transmembrane region" description="Helical" evidence="7">
    <location>
        <begin position="477"/>
        <end position="497"/>
    </location>
</feature>
<feature type="transmembrane region" description="Helical" evidence="7">
    <location>
        <begin position="385"/>
        <end position="403"/>
    </location>
</feature>
<evidence type="ECO:0000313" key="9">
    <source>
        <dbReference type="EMBL" id="KKA27258.1"/>
    </source>
</evidence>
<comment type="caution">
    <text evidence="9">The sequence shown here is derived from an EMBL/GenBank/DDBJ whole genome shotgun (WGS) entry which is preliminary data.</text>
</comment>
<feature type="transmembrane region" description="Helical" evidence="7">
    <location>
        <begin position="409"/>
        <end position="432"/>
    </location>
</feature>
<dbReference type="PANTHER" id="PTHR43791">
    <property type="entry name" value="PERMEASE-RELATED"/>
    <property type="match status" value="1"/>
</dbReference>
<protein>
    <recommendedName>
        <fullName evidence="8">Major facilitator superfamily (MFS) profile domain-containing protein</fullName>
    </recommendedName>
</protein>
<dbReference type="FunFam" id="1.20.1250.20:FF:000013">
    <property type="entry name" value="MFS general substrate transporter"/>
    <property type="match status" value="1"/>
</dbReference>
<name>A0A0F4ZBN2_9PEZI</name>
<dbReference type="PROSITE" id="PS50850">
    <property type="entry name" value="MFS"/>
    <property type="match status" value="1"/>
</dbReference>
<keyword evidence="2" id="KW-0813">Transport</keyword>
<organism evidence="9 10">
    <name type="scientific">Thielaviopsis punctulata</name>
    <dbReference type="NCBI Taxonomy" id="72032"/>
    <lineage>
        <taxon>Eukaryota</taxon>
        <taxon>Fungi</taxon>
        <taxon>Dikarya</taxon>
        <taxon>Ascomycota</taxon>
        <taxon>Pezizomycotina</taxon>
        <taxon>Sordariomycetes</taxon>
        <taxon>Hypocreomycetidae</taxon>
        <taxon>Microascales</taxon>
        <taxon>Ceratocystidaceae</taxon>
        <taxon>Thielaviopsis</taxon>
    </lineage>
</organism>
<dbReference type="InterPro" id="IPR036259">
    <property type="entry name" value="MFS_trans_sf"/>
</dbReference>
<proteinExistence type="predicted"/>
<feature type="compositionally biased region" description="Polar residues" evidence="6">
    <location>
        <begin position="1"/>
        <end position="11"/>
    </location>
</feature>
<accession>A0A0F4ZBN2</accession>
<evidence type="ECO:0000313" key="10">
    <source>
        <dbReference type="Proteomes" id="UP000033483"/>
    </source>
</evidence>
<evidence type="ECO:0000256" key="4">
    <source>
        <dbReference type="ARBA" id="ARBA00022989"/>
    </source>
</evidence>
<dbReference type="GO" id="GO:0022857">
    <property type="term" value="F:transmembrane transporter activity"/>
    <property type="evidence" value="ECO:0007669"/>
    <property type="project" value="InterPro"/>
</dbReference>
<feature type="compositionally biased region" description="Basic and acidic residues" evidence="6">
    <location>
        <begin position="12"/>
        <end position="25"/>
    </location>
</feature>
<feature type="transmembrane region" description="Helical" evidence="7">
    <location>
        <begin position="126"/>
        <end position="146"/>
    </location>
</feature>
<dbReference type="InterPro" id="IPR011701">
    <property type="entry name" value="MFS"/>
</dbReference>
<keyword evidence="4 7" id="KW-1133">Transmembrane helix</keyword>
<keyword evidence="5 7" id="KW-0472">Membrane</keyword>
<dbReference type="GO" id="GO:0016020">
    <property type="term" value="C:membrane"/>
    <property type="evidence" value="ECO:0007669"/>
    <property type="project" value="UniProtKB-SubCell"/>
</dbReference>
<feature type="domain" description="Major facilitator superfamily (MFS) profile" evidence="8">
    <location>
        <begin position="72"/>
        <end position="501"/>
    </location>
</feature>
<keyword evidence="10" id="KW-1185">Reference proteome</keyword>
<feature type="transmembrane region" description="Helical" evidence="7">
    <location>
        <begin position="359"/>
        <end position="378"/>
    </location>
</feature>
<dbReference type="FunFam" id="1.20.1250.20:FF:000018">
    <property type="entry name" value="MFS transporter permease"/>
    <property type="match status" value="1"/>
</dbReference>
<sequence length="535" mass="59476">MDPLKTSSVSHTEARQSDRDSDVKIEKGQENLHDAAERGHAATDRYGHALVQFDPAAEKKLLRKLDLYIVPTVSVLYLFCFIDRANIGVYLELWNQDLLSVNNSLGNARIAGMGDDLKFTGNDFNIVLSVFYISYILFEIPVNMLCKYMGPGWFLPLTTVMFGILSLCTAFVHTFSEICAVRFLLGIFEAGMLPGVAYYLSRWYRASELTFRLGMYMVMAPLAGAFGGLLASGILKMDKFGSLHGWRVLFVIEGLITCILGLIAFVTLTDRPATARWLTPEEKDLAIARVKSERLGTTEVLDKMDKTKLLRGLSSPITMVTSFVFLLNNITVQGLAFFTPTIVKSLYPNNSTVSVQLHTVPPFVVGGFFVLLFSYLSWKLNKRQIFMVLSCPLLIIGYAMFLGSKDNHVRYGATFLVASSAFAFGALTNAVISSNVVSDTARSGAIGLNVMMGNIGGLISTWSYMSSDGPDYPIGNGLNLATSSTIFIVTLFTLLWMKYDNKKRESRNVDAELGEKTPEEISKLEWKHPAWRWKP</sequence>
<dbReference type="SUPFAM" id="SSF103473">
    <property type="entry name" value="MFS general substrate transporter"/>
    <property type="match status" value="1"/>
</dbReference>
<dbReference type="PANTHER" id="PTHR43791:SF48">
    <property type="entry name" value="TRANSPORTER, PUTATIVE (AFU_ORTHOLOGUE AFUA_4G01000)-RELATED"/>
    <property type="match status" value="1"/>
</dbReference>
<dbReference type="AlphaFoldDB" id="A0A0F4ZBN2"/>
<feature type="transmembrane region" description="Helical" evidence="7">
    <location>
        <begin position="181"/>
        <end position="201"/>
    </location>
</feature>
<feature type="region of interest" description="Disordered" evidence="6">
    <location>
        <begin position="1"/>
        <end position="25"/>
    </location>
</feature>
<evidence type="ECO:0000256" key="3">
    <source>
        <dbReference type="ARBA" id="ARBA00022692"/>
    </source>
</evidence>
<comment type="subcellular location">
    <subcellularLocation>
        <location evidence="1">Membrane</location>
        <topology evidence="1">Multi-pass membrane protein</topology>
    </subcellularLocation>
</comment>
<feature type="transmembrane region" description="Helical" evidence="7">
    <location>
        <begin position="444"/>
        <end position="465"/>
    </location>
</feature>
<dbReference type="EMBL" id="LAEV01001839">
    <property type="protein sequence ID" value="KKA27258.1"/>
    <property type="molecule type" value="Genomic_DNA"/>
</dbReference>
<dbReference type="Proteomes" id="UP000033483">
    <property type="component" value="Unassembled WGS sequence"/>
</dbReference>
<feature type="transmembrane region" description="Helical" evidence="7">
    <location>
        <begin position="67"/>
        <end position="91"/>
    </location>
</feature>
<dbReference type="Gene3D" id="1.20.1250.20">
    <property type="entry name" value="MFS general substrate transporter like domains"/>
    <property type="match status" value="2"/>
</dbReference>
<dbReference type="Pfam" id="PF07690">
    <property type="entry name" value="MFS_1"/>
    <property type="match status" value="1"/>
</dbReference>
<gene>
    <name evidence="9" type="ORF">TD95_004094</name>
</gene>
<feature type="transmembrane region" description="Helical" evidence="7">
    <location>
        <begin position="246"/>
        <end position="268"/>
    </location>
</feature>